<feature type="transmembrane region" description="Helical" evidence="6">
    <location>
        <begin position="37"/>
        <end position="57"/>
    </location>
</feature>
<name>A0A1E7ZEX9_9ALTE</name>
<dbReference type="RefSeq" id="WP_070123870.1">
    <property type="nucleotide sequence ID" value="NZ_MDHN01000008.1"/>
</dbReference>
<dbReference type="InterPro" id="IPR000620">
    <property type="entry name" value="EamA_dom"/>
</dbReference>
<dbReference type="Pfam" id="PF00892">
    <property type="entry name" value="EamA"/>
    <property type="match status" value="2"/>
</dbReference>
<keyword evidence="4 6" id="KW-1133">Transmembrane helix</keyword>
<organism evidence="8 9">
    <name type="scientific">Alteromonas confluentis</name>
    <dbReference type="NCBI Taxonomy" id="1656094"/>
    <lineage>
        <taxon>Bacteria</taxon>
        <taxon>Pseudomonadati</taxon>
        <taxon>Pseudomonadota</taxon>
        <taxon>Gammaproteobacteria</taxon>
        <taxon>Alteromonadales</taxon>
        <taxon>Alteromonadaceae</taxon>
        <taxon>Alteromonas/Salinimonas group</taxon>
        <taxon>Alteromonas</taxon>
    </lineage>
</organism>
<keyword evidence="5 6" id="KW-0472">Membrane</keyword>
<feature type="transmembrane region" description="Helical" evidence="6">
    <location>
        <begin position="252"/>
        <end position="271"/>
    </location>
</feature>
<feature type="domain" description="EamA" evidence="7">
    <location>
        <begin position="9"/>
        <end position="142"/>
    </location>
</feature>
<feature type="transmembrane region" description="Helical" evidence="6">
    <location>
        <begin position="190"/>
        <end position="210"/>
    </location>
</feature>
<dbReference type="SUPFAM" id="SSF103481">
    <property type="entry name" value="Multidrug resistance efflux transporter EmrE"/>
    <property type="match status" value="2"/>
</dbReference>
<dbReference type="EMBL" id="MDHN01000008">
    <property type="protein sequence ID" value="OFC72088.1"/>
    <property type="molecule type" value="Genomic_DNA"/>
</dbReference>
<feature type="transmembrane region" description="Helical" evidence="6">
    <location>
        <begin position="125"/>
        <end position="144"/>
    </location>
</feature>
<evidence type="ECO:0000256" key="6">
    <source>
        <dbReference type="SAM" id="Phobius"/>
    </source>
</evidence>
<evidence type="ECO:0000259" key="7">
    <source>
        <dbReference type="Pfam" id="PF00892"/>
    </source>
</evidence>
<dbReference type="GO" id="GO:0005886">
    <property type="term" value="C:plasma membrane"/>
    <property type="evidence" value="ECO:0007669"/>
    <property type="project" value="UniProtKB-SubCell"/>
</dbReference>
<dbReference type="InterPro" id="IPR050638">
    <property type="entry name" value="AA-Vitamin_Transporters"/>
</dbReference>
<feature type="transmembrane region" description="Helical" evidence="6">
    <location>
        <begin position="277"/>
        <end position="295"/>
    </location>
</feature>
<dbReference type="STRING" id="1656094.BFC18_05145"/>
<dbReference type="OrthoDB" id="9787117at2"/>
<feature type="transmembrane region" description="Helical" evidence="6">
    <location>
        <begin position="69"/>
        <end position="87"/>
    </location>
</feature>
<comment type="caution">
    <text evidence="8">The sequence shown here is derived from an EMBL/GenBank/DDBJ whole genome shotgun (WGS) entry which is preliminary data.</text>
</comment>
<evidence type="ECO:0000256" key="3">
    <source>
        <dbReference type="ARBA" id="ARBA00022692"/>
    </source>
</evidence>
<reference evidence="8 9" key="1">
    <citation type="submission" date="2016-08" db="EMBL/GenBank/DDBJ databases">
        <authorList>
            <person name="Seilhamer J.J."/>
        </authorList>
    </citation>
    <scope>NUCLEOTIDE SEQUENCE [LARGE SCALE GENOMIC DNA]</scope>
    <source>
        <strain evidence="8 9">KCTC 42603</strain>
    </source>
</reference>
<dbReference type="Proteomes" id="UP000175691">
    <property type="component" value="Unassembled WGS sequence"/>
</dbReference>
<evidence type="ECO:0000256" key="4">
    <source>
        <dbReference type="ARBA" id="ARBA00022989"/>
    </source>
</evidence>
<feature type="transmembrane region" description="Helical" evidence="6">
    <location>
        <begin position="222"/>
        <end position="240"/>
    </location>
</feature>
<evidence type="ECO:0000256" key="5">
    <source>
        <dbReference type="ARBA" id="ARBA00023136"/>
    </source>
</evidence>
<gene>
    <name evidence="8" type="ORF">BFC18_05145</name>
</gene>
<accession>A0A1E7ZEX9</accession>
<keyword evidence="3 6" id="KW-0812">Transmembrane</keyword>
<feature type="transmembrane region" description="Helical" evidence="6">
    <location>
        <begin position="93"/>
        <end position="118"/>
    </location>
</feature>
<dbReference type="AlphaFoldDB" id="A0A1E7ZEX9"/>
<evidence type="ECO:0000256" key="1">
    <source>
        <dbReference type="ARBA" id="ARBA00004651"/>
    </source>
</evidence>
<sequence>MTNQHNHALGLFAIIIASFMWGTTGTAASFAPDVSPLAIGAIATGGGGLLMCLKALPQLLKQRHILLQYSKIVLLGSLSVAIYPLAFYSSMHLAGVAIGTVVSIASAPCFAVLLEWVLNRKPITAKWIVSFILGATGILLLAMGKPESAELAATAEQREWGIVLGLIAGLTYAAYSWAGRALITRGASSGVSMASQFGVSACLLLPSLLFTGDNVFASANNVSVALYMAILPIFVGYLLFGFGLKSVDASTATLITLLEPVVATILAVLVLNERFSLLGWGGIVLIAACIAVQIVNRPPALFRRRYAFRNVR</sequence>
<feature type="transmembrane region" description="Helical" evidence="6">
    <location>
        <begin position="160"/>
        <end position="178"/>
    </location>
</feature>
<evidence type="ECO:0000256" key="2">
    <source>
        <dbReference type="ARBA" id="ARBA00022475"/>
    </source>
</evidence>
<dbReference type="InterPro" id="IPR037185">
    <property type="entry name" value="EmrE-like"/>
</dbReference>
<keyword evidence="2" id="KW-1003">Cell membrane</keyword>
<comment type="subcellular location">
    <subcellularLocation>
        <location evidence="1">Cell membrane</location>
        <topology evidence="1">Multi-pass membrane protein</topology>
    </subcellularLocation>
</comment>
<dbReference type="PANTHER" id="PTHR32322:SF18">
    <property type="entry name" value="S-ADENOSYLMETHIONINE_S-ADENOSYLHOMOCYSTEINE TRANSPORTER"/>
    <property type="match status" value="1"/>
</dbReference>
<proteinExistence type="predicted"/>
<keyword evidence="9" id="KW-1185">Reference proteome</keyword>
<feature type="domain" description="EamA" evidence="7">
    <location>
        <begin position="160"/>
        <end position="291"/>
    </location>
</feature>
<evidence type="ECO:0000313" key="8">
    <source>
        <dbReference type="EMBL" id="OFC72088.1"/>
    </source>
</evidence>
<evidence type="ECO:0000313" key="9">
    <source>
        <dbReference type="Proteomes" id="UP000175691"/>
    </source>
</evidence>
<dbReference type="PANTHER" id="PTHR32322">
    <property type="entry name" value="INNER MEMBRANE TRANSPORTER"/>
    <property type="match status" value="1"/>
</dbReference>
<protein>
    <recommendedName>
        <fullName evidence="7">EamA domain-containing protein</fullName>
    </recommendedName>
</protein>
<dbReference type="Gene3D" id="1.10.3730.20">
    <property type="match status" value="1"/>
</dbReference>